<name>A0A2G5VBG2_9PELO</name>
<reference evidence="2" key="1">
    <citation type="submission" date="2017-10" db="EMBL/GenBank/DDBJ databases">
        <title>Rapid genome shrinkage in a self-fertile nematode reveals novel sperm competition proteins.</title>
        <authorList>
            <person name="Yin D."/>
            <person name="Schwarz E.M."/>
            <person name="Thomas C.G."/>
            <person name="Felde R.L."/>
            <person name="Korf I.F."/>
            <person name="Cutter A.D."/>
            <person name="Schartner C.M."/>
            <person name="Ralston E.J."/>
            <person name="Meyer B.J."/>
            <person name="Haag E.S."/>
        </authorList>
    </citation>
    <scope>NUCLEOTIDE SEQUENCE [LARGE SCALE GENOMIC DNA]</scope>
    <source>
        <strain evidence="2">JU1422</strain>
    </source>
</reference>
<dbReference type="PANTHER" id="PTHR22743">
    <property type="entry name" value="MEPRIN/TRAF-LIKE MATH FAMILY-C.ELEGANS"/>
    <property type="match status" value="1"/>
</dbReference>
<dbReference type="PANTHER" id="PTHR22743:SF165">
    <property type="entry name" value="BTB AND MATH DOMAIN CONTAINING-RELATED"/>
    <property type="match status" value="1"/>
</dbReference>
<keyword evidence="2" id="KW-1185">Reference proteome</keyword>
<evidence type="ECO:0000313" key="2">
    <source>
        <dbReference type="Proteomes" id="UP000230233"/>
    </source>
</evidence>
<dbReference type="InterPro" id="IPR011333">
    <property type="entry name" value="SKP1/BTB/POZ_sf"/>
</dbReference>
<dbReference type="InterPro" id="IPR052664">
    <property type="entry name" value="BTB-MATH_domain_protein"/>
</dbReference>
<dbReference type="Gene3D" id="3.30.710.10">
    <property type="entry name" value="Potassium Channel Kv1.1, Chain A"/>
    <property type="match status" value="1"/>
</dbReference>
<evidence type="ECO:0000313" key="1">
    <source>
        <dbReference type="EMBL" id="PIC49090.1"/>
    </source>
</evidence>
<dbReference type="Proteomes" id="UP000230233">
    <property type="component" value="Chromosome II"/>
</dbReference>
<organism evidence="1 2">
    <name type="scientific">Caenorhabditis nigoni</name>
    <dbReference type="NCBI Taxonomy" id="1611254"/>
    <lineage>
        <taxon>Eukaryota</taxon>
        <taxon>Metazoa</taxon>
        <taxon>Ecdysozoa</taxon>
        <taxon>Nematoda</taxon>
        <taxon>Chromadorea</taxon>
        <taxon>Rhabditida</taxon>
        <taxon>Rhabditina</taxon>
        <taxon>Rhabditomorpha</taxon>
        <taxon>Rhabditoidea</taxon>
        <taxon>Rhabditidae</taxon>
        <taxon>Peloderinae</taxon>
        <taxon>Caenorhabditis</taxon>
    </lineage>
</organism>
<dbReference type="AlphaFoldDB" id="A0A2G5VBG2"/>
<gene>
    <name evidence="1" type="primary">Cnig_chr_II.g7812</name>
    <name evidence="1" type="ORF">B9Z55_007812</name>
</gene>
<accession>A0A2G5VBG2</accession>
<dbReference type="OrthoDB" id="684045at2759"/>
<evidence type="ECO:0008006" key="3">
    <source>
        <dbReference type="Google" id="ProtNLM"/>
    </source>
</evidence>
<dbReference type="EMBL" id="PDUG01000002">
    <property type="protein sequence ID" value="PIC49090.1"/>
    <property type="molecule type" value="Genomic_DNA"/>
</dbReference>
<comment type="caution">
    <text evidence="1">The sequence shown here is derived from an EMBL/GenBank/DDBJ whole genome shotgun (WGS) entry which is preliminary data.</text>
</comment>
<sequence length="90" mass="10547">MQKTQLMVDYTVEGILQIADMYETPLAVKKCENYLIKGSKLGSKKMLELAEKYRLEELKVSFNQFFQSEQYISFLRKYASIQNNRPRGSP</sequence>
<proteinExistence type="predicted"/>
<protein>
    <recommendedName>
        <fullName evidence="3">BTB domain-containing protein</fullName>
    </recommendedName>
</protein>